<dbReference type="OrthoDB" id="2107894at2759"/>
<dbReference type="PANTHER" id="PTHR36512">
    <property type="entry name" value="D-AMINOPEPTIDASE"/>
    <property type="match status" value="1"/>
</dbReference>
<comment type="similarity">
    <text evidence="1">Belongs to the peptidase S58 family.</text>
</comment>
<evidence type="ECO:0000313" key="3">
    <source>
        <dbReference type="Proteomes" id="UP000799770"/>
    </source>
</evidence>
<dbReference type="Pfam" id="PF03576">
    <property type="entry name" value="Peptidase_S58"/>
    <property type="match status" value="1"/>
</dbReference>
<dbReference type="EMBL" id="ML977315">
    <property type="protein sequence ID" value="KAF2119335.1"/>
    <property type="molecule type" value="Genomic_DNA"/>
</dbReference>
<sequence length="401" mass="43931">MTSSSTPRQRVRELLPTIYLGRYAPGEKNSLTDVPGVLVSTQSIHEYPDAPPNTINTGVTVILPRKDWFHKASFAGIFRFNGSGEMTGSHWIDESGLLFSPIVITGSFGVGSAYNGIYEYAVKNYCDESGRANWFLLPVVAETFDGYLHNVTKFAVTSQHVVKGIDEASSEPVQEGNTGGGTGMLAHWFKGGTGSSSRVVHAEDEKSYTVAALVQANYGQMRDFRVAGAPIGRLLFEEQERLAQEHPDDPELLAQSRRLFNISQAKDKKDGSIIIIIATNAPLHPTQLQRLAKRATVGLARVGGWGCNQSGDVFLAFSTANELDIQPKSAGEKQADRWTPRQIGVDMVDDMSIDRLFEATTDAVEEAILNAIFKAETMKGLEGTVEALNLDKVKELMRKYL</sequence>
<dbReference type="CDD" id="cd02253">
    <property type="entry name" value="DmpA"/>
    <property type="match status" value="1"/>
</dbReference>
<evidence type="ECO:0000256" key="1">
    <source>
        <dbReference type="ARBA" id="ARBA00007068"/>
    </source>
</evidence>
<protein>
    <submittedName>
        <fullName evidence="2">Peptidase family S58</fullName>
    </submittedName>
</protein>
<dbReference type="AlphaFoldDB" id="A0A6A5ZJ87"/>
<dbReference type="FunFam" id="3.60.70.12:FF:000004">
    <property type="entry name" value="Beta-peptidyl aminopeptidase BapA"/>
    <property type="match status" value="1"/>
</dbReference>
<accession>A0A6A5ZJ87</accession>
<keyword evidence="3" id="KW-1185">Reference proteome</keyword>
<dbReference type="InterPro" id="IPR016117">
    <property type="entry name" value="ArgJ-like_dom_sf"/>
</dbReference>
<evidence type="ECO:0000313" key="2">
    <source>
        <dbReference type="EMBL" id="KAF2119335.1"/>
    </source>
</evidence>
<name>A0A6A5ZJ87_9PLEO</name>
<dbReference type="SUPFAM" id="SSF56266">
    <property type="entry name" value="DmpA/ArgJ-like"/>
    <property type="match status" value="1"/>
</dbReference>
<gene>
    <name evidence="2" type="ORF">BDV96DRAFT_343143</name>
</gene>
<dbReference type="Proteomes" id="UP000799770">
    <property type="component" value="Unassembled WGS sequence"/>
</dbReference>
<dbReference type="Gene3D" id="3.60.70.12">
    <property type="entry name" value="L-amino peptidase D-ALA esterase/amidase"/>
    <property type="match status" value="1"/>
</dbReference>
<dbReference type="GO" id="GO:0004177">
    <property type="term" value="F:aminopeptidase activity"/>
    <property type="evidence" value="ECO:0007669"/>
    <property type="project" value="TreeGrafter"/>
</dbReference>
<proteinExistence type="inferred from homology"/>
<reference evidence="2" key="1">
    <citation type="journal article" date="2020" name="Stud. Mycol.">
        <title>101 Dothideomycetes genomes: a test case for predicting lifestyles and emergence of pathogens.</title>
        <authorList>
            <person name="Haridas S."/>
            <person name="Albert R."/>
            <person name="Binder M."/>
            <person name="Bloem J."/>
            <person name="Labutti K."/>
            <person name="Salamov A."/>
            <person name="Andreopoulos B."/>
            <person name="Baker S."/>
            <person name="Barry K."/>
            <person name="Bills G."/>
            <person name="Bluhm B."/>
            <person name="Cannon C."/>
            <person name="Castanera R."/>
            <person name="Culley D."/>
            <person name="Daum C."/>
            <person name="Ezra D."/>
            <person name="Gonzalez J."/>
            <person name="Henrissat B."/>
            <person name="Kuo A."/>
            <person name="Liang C."/>
            <person name="Lipzen A."/>
            <person name="Lutzoni F."/>
            <person name="Magnuson J."/>
            <person name="Mondo S."/>
            <person name="Nolan M."/>
            <person name="Ohm R."/>
            <person name="Pangilinan J."/>
            <person name="Park H.-J."/>
            <person name="Ramirez L."/>
            <person name="Alfaro M."/>
            <person name="Sun H."/>
            <person name="Tritt A."/>
            <person name="Yoshinaga Y."/>
            <person name="Zwiers L.-H."/>
            <person name="Turgeon B."/>
            <person name="Goodwin S."/>
            <person name="Spatafora J."/>
            <person name="Crous P."/>
            <person name="Grigoriev I."/>
        </authorList>
    </citation>
    <scope>NUCLEOTIDE SEQUENCE</scope>
    <source>
        <strain evidence="2">CBS 627.86</strain>
    </source>
</reference>
<dbReference type="InterPro" id="IPR005321">
    <property type="entry name" value="Peptidase_S58_DmpA"/>
</dbReference>
<organism evidence="2 3">
    <name type="scientific">Lophiotrema nucula</name>
    <dbReference type="NCBI Taxonomy" id="690887"/>
    <lineage>
        <taxon>Eukaryota</taxon>
        <taxon>Fungi</taxon>
        <taxon>Dikarya</taxon>
        <taxon>Ascomycota</taxon>
        <taxon>Pezizomycotina</taxon>
        <taxon>Dothideomycetes</taxon>
        <taxon>Pleosporomycetidae</taxon>
        <taxon>Pleosporales</taxon>
        <taxon>Lophiotremataceae</taxon>
        <taxon>Lophiotrema</taxon>
    </lineage>
</organism>
<dbReference type="PANTHER" id="PTHR36512:SF3">
    <property type="entry name" value="BLR5678 PROTEIN"/>
    <property type="match status" value="1"/>
</dbReference>